<evidence type="ECO:0000256" key="1">
    <source>
        <dbReference type="SAM" id="MobiDB-lite"/>
    </source>
</evidence>
<feature type="compositionally biased region" description="Pro residues" evidence="1">
    <location>
        <begin position="25"/>
        <end position="52"/>
    </location>
</feature>
<accession>A0A4U1JIH4</accession>
<keyword evidence="3" id="KW-1185">Reference proteome</keyword>
<name>A0A4U1JIH4_9BACT</name>
<reference evidence="2 3" key="1">
    <citation type="submission" date="2019-04" db="EMBL/GenBank/DDBJ databases">
        <authorList>
            <person name="Li Y."/>
            <person name="Wang J."/>
        </authorList>
    </citation>
    <scope>NUCLEOTIDE SEQUENCE [LARGE SCALE GENOMIC DNA]</scope>
    <source>
        <strain evidence="2 3">DSM 14668</strain>
    </source>
</reference>
<feature type="region of interest" description="Disordered" evidence="1">
    <location>
        <begin position="1"/>
        <end position="95"/>
    </location>
</feature>
<dbReference type="Proteomes" id="UP000309215">
    <property type="component" value="Unassembled WGS sequence"/>
</dbReference>
<gene>
    <name evidence="2" type="ORF">E8A74_05020</name>
</gene>
<evidence type="ECO:0000313" key="2">
    <source>
        <dbReference type="EMBL" id="TKD12461.1"/>
    </source>
</evidence>
<comment type="caution">
    <text evidence="2">The sequence shown here is derived from an EMBL/GenBank/DDBJ whole genome shotgun (WGS) entry which is preliminary data.</text>
</comment>
<dbReference type="EMBL" id="SSMQ01000003">
    <property type="protein sequence ID" value="TKD12461.1"/>
    <property type="molecule type" value="Genomic_DNA"/>
</dbReference>
<feature type="compositionally biased region" description="Low complexity" evidence="1">
    <location>
        <begin position="72"/>
        <end position="91"/>
    </location>
</feature>
<sequence length="128" mass="12726">MASPSHGAAWSPTAVHVHPFTTTSPPSPPPPAPSPAPAPPAPLPPLPEPAWAPPTQTLMDLHVPVAQAPAASQGSTTMGLSGGSAASGSSQPPTQLISCMQNERSAHVAPPLQSASVAQFRGSQCGPP</sequence>
<organism evidence="2 3">
    <name type="scientific">Polyangium fumosum</name>
    <dbReference type="NCBI Taxonomy" id="889272"/>
    <lineage>
        <taxon>Bacteria</taxon>
        <taxon>Pseudomonadati</taxon>
        <taxon>Myxococcota</taxon>
        <taxon>Polyangia</taxon>
        <taxon>Polyangiales</taxon>
        <taxon>Polyangiaceae</taxon>
        <taxon>Polyangium</taxon>
    </lineage>
</organism>
<dbReference type="AlphaFoldDB" id="A0A4U1JIH4"/>
<protein>
    <submittedName>
        <fullName evidence="2">Uncharacterized protein</fullName>
    </submittedName>
</protein>
<proteinExistence type="predicted"/>
<evidence type="ECO:0000313" key="3">
    <source>
        <dbReference type="Proteomes" id="UP000309215"/>
    </source>
</evidence>